<dbReference type="InterPro" id="IPR002934">
    <property type="entry name" value="Polymerase_NTP_transf_dom"/>
</dbReference>
<dbReference type="SUPFAM" id="SSF81301">
    <property type="entry name" value="Nucleotidyltransferase"/>
    <property type="match status" value="1"/>
</dbReference>
<name>A0A543CKU5_9ACTN</name>
<dbReference type="InterPro" id="IPR043519">
    <property type="entry name" value="NT_sf"/>
</dbReference>
<organism evidence="2 3">
    <name type="scientific">Actinoallomurus bryophytorum</name>
    <dbReference type="NCBI Taxonomy" id="1490222"/>
    <lineage>
        <taxon>Bacteria</taxon>
        <taxon>Bacillati</taxon>
        <taxon>Actinomycetota</taxon>
        <taxon>Actinomycetes</taxon>
        <taxon>Streptosporangiales</taxon>
        <taxon>Thermomonosporaceae</taxon>
        <taxon>Actinoallomurus</taxon>
    </lineage>
</organism>
<comment type="caution">
    <text evidence="2">The sequence shown here is derived from an EMBL/GenBank/DDBJ whole genome shotgun (WGS) entry which is preliminary data.</text>
</comment>
<gene>
    <name evidence="2" type="ORF">FB559_3330</name>
</gene>
<sequence length="122" mass="12285">MRGGSVSAARAAEIESVIDRVTRWASGRGDVAGLLLVGSCARGAARPSSDVDFVLLTTAPYAVASAAGSAIGEPTLTRSWGPITERRFVTPVDPGTLRVVTDGACSLYDPAGLLAALLGAAG</sequence>
<dbReference type="RefSeq" id="WP_141956419.1">
    <property type="nucleotide sequence ID" value="NZ_VFOZ01000001.1"/>
</dbReference>
<dbReference type="GO" id="GO:0016779">
    <property type="term" value="F:nucleotidyltransferase activity"/>
    <property type="evidence" value="ECO:0007669"/>
    <property type="project" value="InterPro"/>
</dbReference>
<dbReference type="Gene3D" id="3.30.460.10">
    <property type="entry name" value="Beta Polymerase, domain 2"/>
    <property type="match status" value="1"/>
</dbReference>
<reference evidence="2 3" key="1">
    <citation type="submission" date="2019-06" db="EMBL/GenBank/DDBJ databases">
        <title>Sequencing the genomes of 1000 actinobacteria strains.</title>
        <authorList>
            <person name="Klenk H.-P."/>
        </authorList>
    </citation>
    <scope>NUCLEOTIDE SEQUENCE [LARGE SCALE GENOMIC DNA]</scope>
    <source>
        <strain evidence="2 3">DSM 102200</strain>
    </source>
</reference>
<keyword evidence="3" id="KW-1185">Reference proteome</keyword>
<protein>
    <submittedName>
        <fullName evidence="2">Nucleotidyltransferase-like protein</fullName>
    </submittedName>
</protein>
<dbReference type="AlphaFoldDB" id="A0A543CKU5"/>
<dbReference type="Pfam" id="PF01909">
    <property type="entry name" value="NTP_transf_2"/>
    <property type="match status" value="1"/>
</dbReference>
<evidence type="ECO:0000259" key="1">
    <source>
        <dbReference type="Pfam" id="PF01909"/>
    </source>
</evidence>
<dbReference type="OrthoDB" id="4212332at2"/>
<dbReference type="EMBL" id="VFOZ01000001">
    <property type="protein sequence ID" value="TQL97728.1"/>
    <property type="molecule type" value="Genomic_DNA"/>
</dbReference>
<proteinExistence type="predicted"/>
<keyword evidence="2" id="KW-0808">Transferase</keyword>
<dbReference type="CDD" id="cd05403">
    <property type="entry name" value="NT_KNTase_like"/>
    <property type="match status" value="1"/>
</dbReference>
<feature type="domain" description="Polymerase nucleotidyl transferase" evidence="1">
    <location>
        <begin position="29"/>
        <end position="60"/>
    </location>
</feature>
<accession>A0A543CKU5</accession>
<evidence type="ECO:0000313" key="2">
    <source>
        <dbReference type="EMBL" id="TQL97728.1"/>
    </source>
</evidence>
<evidence type="ECO:0000313" key="3">
    <source>
        <dbReference type="Proteomes" id="UP000316096"/>
    </source>
</evidence>
<dbReference type="Proteomes" id="UP000316096">
    <property type="component" value="Unassembled WGS sequence"/>
</dbReference>